<protein>
    <submittedName>
        <fullName evidence="1">Uncharacterized protein</fullName>
    </submittedName>
</protein>
<dbReference type="RefSeq" id="WP_275119078.1">
    <property type="nucleotide sequence ID" value="NZ_JAOTPO010000009.1"/>
</dbReference>
<evidence type="ECO:0000313" key="1">
    <source>
        <dbReference type="EMBL" id="MDE5414466.1"/>
    </source>
</evidence>
<dbReference type="EMBL" id="JAOTPO010000009">
    <property type="protein sequence ID" value="MDE5414466.1"/>
    <property type="molecule type" value="Genomic_DNA"/>
</dbReference>
<keyword evidence="2" id="KW-1185">Reference proteome</keyword>
<dbReference type="Proteomes" id="UP001148125">
    <property type="component" value="Unassembled WGS sequence"/>
</dbReference>
<name>A0ABT5VH15_9BACI</name>
<sequence length="85" mass="9980">MERQELTYVEKLQSVHVLMETRQMLQSKLNELEPANETFEVVKDDLRKIEQEIKAYTGDLPIDEIDQSMSHSLFNPAVIEESDER</sequence>
<accession>A0ABT5VH15</accession>
<organism evidence="1 2">
    <name type="scientific">Alkalihalobacterium chitinilyticum</name>
    <dbReference type="NCBI Taxonomy" id="2980103"/>
    <lineage>
        <taxon>Bacteria</taxon>
        <taxon>Bacillati</taxon>
        <taxon>Bacillota</taxon>
        <taxon>Bacilli</taxon>
        <taxon>Bacillales</taxon>
        <taxon>Bacillaceae</taxon>
        <taxon>Alkalihalobacterium</taxon>
    </lineage>
</organism>
<reference evidence="1" key="1">
    <citation type="submission" date="2024-05" db="EMBL/GenBank/DDBJ databases">
        <title>Alkalihalobacillus sp. strain MEB203 novel alkaliphilic bacterium from Lonar Lake, India.</title>
        <authorList>
            <person name="Joshi A."/>
            <person name="Thite S."/>
            <person name="Mengade P."/>
        </authorList>
    </citation>
    <scope>NUCLEOTIDE SEQUENCE</scope>
    <source>
        <strain evidence="1">MEB 203</strain>
    </source>
</reference>
<gene>
    <name evidence="1" type="ORF">N7Z68_13890</name>
</gene>
<evidence type="ECO:0000313" key="2">
    <source>
        <dbReference type="Proteomes" id="UP001148125"/>
    </source>
</evidence>
<proteinExistence type="predicted"/>
<comment type="caution">
    <text evidence="1">The sequence shown here is derived from an EMBL/GenBank/DDBJ whole genome shotgun (WGS) entry which is preliminary data.</text>
</comment>